<dbReference type="AlphaFoldDB" id="A0AA94HVC3"/>
<dbReference type="EMBL" id="FPIW01000090">
    <property type="protein sequence ID" value="SFW73079.1"/>
    <property type="molecule type" value="Genomic_DNA"/>
</dbReference>
<sequence length="139" mass="15446">MLKKITFLLIIFMAALHMEWGKDLGIGHAHAFGVLHEHNRHSADRFLPVQSLQAPLQNEHGLPAEAGPAPYEYPRLGAILPERIKHDANHSSQPDQLISYFLQTIPYTNPGSPAPANSLHLPDKRKFQESPPPVRAPTA</sequence>
<proteinExistence type="predicted"/>
<protein>
    <submittedName>
        <fullName evidence="2">Uncharacterized protein</fullName>
    </submittedName>
</protein>
<gene>
    <name evidence="2" type="ORF">SAMN02910291_02790</name>
</gene>
<comment type="caution">
    <text evidence="2">The sequence shown here is derived from an EMBL/GenBank/DDBJ whole genome shotgun (WGS) entry which is preliminary data.</text>
</comment>
<reference evidence="3" key="1">
    <citation type="submission" date="2016-11" db="EMBL/GenBank/DDBJ databases">
        <authorList>
            <person name="Jaros S."/>
            <person name="Januszkiewicz K."/>
            <person name="Wedrychowicz H."/>
        </authorList>
    </citation>
    <scope>NUCLEOTIDE SEQUENCE [LARGE SCALE GENOMIC DNA]</scope>
    <source>
        <strain evidence="3">DSM 7057</strain>
    </source>
</reference>
<evidence type="ECO:0000313" key="3">
    <source>
        <dbReference type="Proteomes" id="UP000182680"/>
    </source>
</evidence>
<name>A0AA94HVC3_DESDE</name>
<organism evidence="2 3">
    <name type="scientific">Desulfovibrio desulfuricans</name>
    <dbReference type="NCBI Taxonomy" id="876"/>
    <lineage>
        <taxon>Bacteria</taxon>
        <taxon>Pseudomonadati</taxon>
        <taxon>Thermodesulfobacteriota</taxon>
        <taxon>Desulfovibrionia</taxon>
        <taxon>Desulfovibrionales</taxon>
        <taxon>Desulfovibrionaceae</taxon>
        <taxon>Desulfovibrio</taxon>
    </lineage>
</organism>
<feature type="compositionally biased region" description="Pro residues" evidence="1">
    <location>
        <begin position="130"/>
        <end position="139"/>
    </location>
</feature>
<accession>A0AA94HVC3</accession>
<dbReference type="RefSeq" id="WP_072312544.1">
    <property type="nucleotide sequence ID" value="NZ_FPIW01000090.1"/>
</dbReference>
<evidence type="ECO:0000256" key="1">
    <source>
        <dbReference type="SAM" id="MobiDB-lite"/>
    </source>
</evidence>
<dbReference type="Proteomes" id="UP000182680">
    <property type="component" value="Unassembled WGS sequence"/>
</dbReference>
<evidence type="ECO:0000313" key="2">
    <source>
        <dbReference type="EMBL" id="SFW73079.1"/>
    </source>
</evidence>
<feature type="region of interest" description="Disordered" evidence="1">
    <location>
        <begin position="109"/>
        <end position="139"/>
    </location>
</feature>